<keyword evidence="3" id="KW-1185">Reference proteome</keyword>
<evidence type="ECO:0000256" key="1">
    <source>
        <dbReference type="SAM" id="Coils"/>
    </source>
</evidence>
<dbReference type="Proteomes" id="UP000033033">
    <property type="component" value="Chromosome"/>
</dbReference>
<dbReference type="RefSeq" id="WP_048120471.1">
    <property type="nucleotide sequence ID" value="NZ_CP009528.1"/>
</dbReference>
<evidence type="ECO:0000313" key="3">
    <source>
        <dbReference type="Proteomes" id="UP000033033"/>
    </source>
</evidence>
<dbReference type="HOGENOM" id="CLU_104490_0_0_2"/>
<evidence type="ECO:0000313" key="2">
    <source>
        <dbReference type="EMBL" id="AKB53237.1"/>
    </source>
</evidence>
<keyword evidence="1" id="KW-0175">Coiled coil</keyword>
<dbReference type="GeneID" id="24843401"/>
<sequence length="210" mass="25044">MEVESVVSDDSQEELDSIQEKLEDTREKMEFETLSFIEATKKFTSEWIQREIEIAVQSPENAVFPENLKFHNNKAGKSKLDLKELSLKISDIVETHLNHGDYWIHRNALFQPDISRDYMEFKKEKIRKELTSSVRRILGCVTEIFWEIEEGEPENKAWVNELGRRRYACFLRFSDEMTASLNRYFEMLEELFILNYEIKEEILRMEGKKT</sequence>
<dbReference type="KEGG" id="mby:MSBRM_0239"/>
<feature type="coiled-coil region" evidence="1">
    <location>
        <begin position="8"/>
        <end position="35"/>
    </location>
</feature>
<accession>A0A0E3QS19</accession>
<dbReference type="EMBL" id="CP009528">
    <property type="protein sequence ID" value="AKB53237.1"/>
    <property type="molecule type" value="Genomic_DNA"/>
</dbReference>
<protein>
    <submittedName>
        <fullName evidence="2">Uncharacterized protein</fullName>
    </submittedName>
</protein>
<organism evidence="2 3">
    <name type="scientific">Methanosarcina barkeri MS</name>
    <dbReference type="NCBI Taxonomy" id="1434108"/>
    <lineage>
        <taxon>Archaea</taxon>
        <taxon>Methanobacteriati</taxon>
        <taxon>Methanobacteriota</taxon>
        <taxon>Stenosarchaea group</taxon>
        <taxon>Methanomicrobia</taxon>
        <taxon>Methanosarcinales</taxon>
        <taxon>Methanosarcinaceae</taxon>
        <taxon>Methanosarcina</taxon>
    </lineage>
</organism>
<dbReference type="AlphaFoldDB" id="A0A0E3QS19"/>
<reference evidence="2 3" key="1">
    <citation type="submission" date="2014-07" db="EMBL/GenBank/DDBJ databases">
        <title>Methanogenic archaea and the global carbon cycle.</title>
        <authorList>
            <person name="Henriksen J.R."/>
            <person name="Luke J."/>
            <person name="Reinhart S."/>
            <person name="Benedict M.N."/>
            <person name="Youngblut N.D."/>
            <person name="Metcalf M.E."/>
            <person name="Whitaker R.J."/>
            <person name="Metcalf W.W."/>
        </authorList>
    </citation>
    <scope>NUCLEOTIDE SEQUENCE [LARGE SCALE GENOMIC DNA]</scope>
    <source>
        <strain evidence="2 3">MS</strain>
    </source>
</reference>
<dbReference type="PATRIC" id="fig|1434108.4.peg.267"/>
<name>A0A0E3QS19_METBA</name>
<gene>
    <name evidence="2" type="ORF">MSBRM_0239</name>
</gene>
<proteinExistence type="predicted"/>